<dbReference type="InterPro" id="IPR036894">
    <property type="entry name" value="YbaB-like_sf"/>
</dbReference>
<sequence length="157" mass="17295">MSELNDPYAERIHQARAHLEATRAAIARAEQDLTDHNVTARSRDRAVEVTIGPQGELAGLTFLDNKYLNMTGPQLAASVLEAAQRGRQQVAQRVMDTFRPLMAANPDVPGSRDIDIDWDRLFGSAFEGGRRVGGGRPSNDRLRDEIHEDPDVPGGRP</sequence>
<feature type="coiled-coil region" evidence="1">
    <location>
        <begin position="12"/>
        <end position="39"/>
    </location>
</feature>
<feature type="region of interest" description="Disordered" evidence="2">
    <location>
        <begin position="127"/>
        <end position="157"/>
    </location>
</feature>
<evidence type="ECO:0000313" key="4">
    <source>
        <dbReference type="Proteomes" id="UP001620295"/>
    </source>
</evidence>
<feature type="compositionally biased region" description="Basic and acidic residues" evidence="2">
    <location>
        <begin position="138"/>
        <end position="150"/>
    </location>
</feature>
<dbReference type="Proteomes" id="UP001620295">
    <property type="component" value="Unassembled WGS sequence"/>
</dbReference>
<reference evidence="3 4" key="1">
    <citation type="submission" date="2024-11" db="EMBL/GenBank/DDBJ databases">
        <title>The Natural Products Discovery Center: Release of the First 8490 Sequenced Strains for Exploring Actinobacteria Biosynthetic Diversity.</title>
        <authorList>
            <person name="Kalkreuter E."/>
            <person name="Kautsar S.A."/>
            <person name="Yang D."/>
            <person name="Bader C.D."/>
            <person name="Teijaro C.N."/>
            <person name="Fluegel L."/>
            <person name="Davis C.M."/>
            <person name="Simpson J.R."/>
            <person name="Lauterbach L."/>
            <person name="Steele A.D."/>
            <person name="Gui C."/>
            <person name="Meng S."/>
            <person name="Li G."/>
            <person name="Viehrig K."/>
            <person name="Ye F."/>
            <person name="Su P."/>
            <person name="Kiefer A.F."/>
            <person name="Nichols A."/>
            <person name="Cepeda A.J."/>
            <person name="Yan W."/>
            <person name="Fan B."/>
            <person name="Jiang Y."/>
            <person name="Adhikari A."/>
            <person name="Zheng C.-J."/>
            <person name="Schuster L."/>
            <person name="Cowan T.M."/>
            <person name="Smanski M.J."/>
            <person name="Chevrette M.G."/>
            <person name="De Carvalho L.P.S."/>
            <person name="Shen B."/>
        </authorList>
    </citation>
    <scope>NUCLEOTIDE SEQUENCE [LARGE SCALE GENOMIC DNA]</scope>
    <source>
        <strain evidence="3 4">NPDC020863</strain>
    </source>
</reference>
<dbReference type="Gene3D" id="3.30.1310.10">
    <property type="entry name" value="Nucleoid-associated protein YbaB-like domain"/>
    <property type="match status" value="1"/>
</dbReference>
<gene>
    <name evidence="3" type="ORF">ACI2L5_23245</name>
</gene>
<evidence type="ECO:0000313" key="3">
    <source>
        <dbReference type="EMBL" id="MFK4267828.1"/>
    </source>
</evidence>
<dbReference type="InterPro" id="IPR004401">
    <property type="entry name" value="YbaB/EbfC"/>
</dbReference>
<name>A0ABW8LPK1_9ACTN</name>
<accession>A0ABW8LPK1</accession>
<proteinExistence type="predicted"/>
<evidence type="ECO:0000256" key="1">
    <source>
        <dbReference type="SAM" id="Coils"/>
    </source>
</evidence>
<dbReference type="Pfam" id="PF02575">
    <property type="entry name" value="YbaB_DNA_bd"/>
    <property type="match status" value="1"/>
</dbReference>
<dbReference type="RefSeq" id="WP_358635432.1">
    <property type="nucleotide sequence ID" value="NZ_JBFAEV010000007.1"/>
</dbReference>
<keyword evidence="1" id="KW-0175">Coiled coil</keyword>
<evidence type="ECO:0000256" key="2">
    <source>
        <dbReference type="SAM" id="MobiDB-lite"/>
    </source>
</evidence>
<keyword evidence="4" id="KW-1185">Reference proteome</keyword>
<protein>
    <submittedName>
        <fullName evidence="3">YbaB/EbfC family nucleoid-associated protein</fullName>
    </submittedName>
</protein>
<organism evidence="3 4">
    <name type="scientific">Streptomyces milbemycinicus</name>
    <dbReference type="NCBI Taxonomy" id="476552"/>
    <lineage>
        <taxon>Bacteria</taxon>
        <taxon>Bacillati</taxon>
        <taxon>Actinomycetota</taxon>
        <taxon>Actinomycetes</taxon>
        <taxon>Kitasatosporales</taxon>
        <taxon>Streptomycetaceae</taxon>
        <taxon>Streptomyces</taxon>
    </lineage>
</organism>
<comment type="caution">
    <text evidence="3">The sequence shown here is derived from an EMBL/GenBank/DDBJ whole genome shotgun (WGS) entry which is preliminary data.</text>
</comment>
<dbReference type="EMBL" id="JBJDQH010000007">
    <property type="protein sequence ID" value="MFK4267828.1"/>
    <property type="molecule type" value="Genomic_DNA"/>
</dbReference>